<feature type="transmembrane region" description="Helical" evidence="1">
    <location>
        <begin position="7"/>
        <end position="28"/>
    </location>
</feature>
<gene>
    <name evidence="2" type="primary">txxe 2635</name>
    <name evidence="2" type="ORF">TXXE_17885</name>
</gene>
<keyword evidence="1" id="KW-0472">Membrane</keyword>
<sequence>MNLGMSIAVNGLVLSVSLTAVIVGTLAVEPRLLLRSYPADIRRAAGAQTAPERRTTRIFGLIFLLLLIGVPAVSTGLLERSRGGDMDFLTAFLNGIGILSCFNAVDLFLIDWLLFCTVTPRFLVIEGTEGMAGYKNYRFHFRGYIVGTMLAAIASLLIASVFVLL</sequence>
<evidence type="ECO:0000313" key="2">
    <source>
        <dbReference type="EMBL" id="CAG5092231.1"/>
    </source>
</evidence>
<reference evidence="2 3" key="1">
    <citation type="submission" date="2021-04" db="EMBL/GenBank/DDBJ databases">
        <authorList>
            <person name="Rakotoarivonina H."/>
        </authorList>
    </citation>
    <scope>NUCLEOTIDE SEQUENCE [LARGE SCALE GENOMIC DNA]</scope>
    <source>
        <strain evidence="2 3">XE</strain>
    </source>
</reference>
<evidence type="ECO:0008006" key="4">
    <source>
        <dbReference type="Google" id="ProtNLM"/>
    </source>
</evidence>
<dbReference type="EMBL" id="CAJRAY010000091">
    <property type="protein sequence ID" value="CAG5092231.1"/>
    <property type="molecule type" value="Genomic_DNA"/>
</dbReference>
<feature type="transmembrane region" description="Helical" evidence="1">
    <location>
        <begin position="144"/>
        <end position="164"/>
    </location>
</feature>
<evidence type="ECO:0000313" key="3">
    <source>
        <dbReference type="Proteomes" id="UP000681526"/>
    </source>
</evidence>
<keyword evidence="1" id="KW-1133">Transmembrane helix</keyword>
<dbReference type="RefSeq" id="WP_213486425.1">
    <property type="nucleotide sequence ID" value="NZ_CAJRAY010000091.1"/>
</dbReference>
<accession>A0ABN7S8S0</accession>
<dbReference type="Proteomes" id="UP000681526">
    <property type="component" value="Unassembled WGS sequence"/>
</dbReference>
<comment type="caution">
    <text evidence="2">The sequence shown here is derived from an EMBL/GenBank/DDBJ whole genome shotgun (WGS) entry which is preliminary data.</text>
</comment>
<keyword evidence="3" id="KW-1185">Reference proteome</keyword>
<proteinExistence type="predicted"/>
<name>A0ABN7S8S0_THEXY</name>
<protein>
    <recommendedName>
        <fullName evidence="4">Nitroreductase</fullName>
    </recommendedName>
</protein>
<keyword evidence="1" id="KW-0812">Transmembrane</keyword>
<evidence type="ECO:0000256" key="1">
    <source>
        <dbReference type="SAM" id="Phobius"/>
    </source>
</evidence>
<organism evidence="2 3">
    <name type="scientific">Thermobacillus xylanilyticus</name>
    <dbReference type="NCBI Taxonomy" id="76633"/>
    <lineage>
        <taxon>Bacteria</taxon>
        <taxon>Bacillati</taxon>
        <taxon>Bacillota</taxon>
        <taxon>Bacilli</taxon>
        <taxon>Bacillales</taxon>
        <taxon>Paenibacillaceae</taxon>
        <taxon>Thermobacillus</taxon>
    </lineage>
</organism>
<feature type="transmembrane region" description="Helical" evidence="1">
    <location>
        <begin position="58"/>
        <end position="78"/>
    </location>
</feature>
<feature type="transmembrane region" description="Helical" evidence="1">
    <location>
        <begin position="90"/>
        <end position="115"/>
    </location>
</feature>